<dbReference type="InterPro" id="IPR036457">
    <property type="entry name" value="PPM-type-like_dom_sf"/>
</dbReference>
<dbReference type="EMBL" id="ACYU01000015">
    <property type="protein sequence ID" value="EEW08476.1"/>
    <property type="molecule type" value="Genomic_DNA"/>
</dbReference>
<evidence type="ECO:0000259" key="3">
    <source>
        <dbReference type="PROSITE" id="PS50110"/>
    </source>
</evidence>
<evidence type="ECO:0000256" key="1">
    <source>
        <dbReference type="ARBA" id="ARBA00022801"/>
    </source>
</evidence>
<dbReference type="SMART" id="SM00331">
    <property type="entry name" value="PP2C_SIG"/>
    <property type="match status" value="1"/>
</dbReference>
<dbReference type="Gene3D" id="3.30.565.10">
    <property type="entry name" value="Histidine kinase-like ATPase, C-terminal domain"/>
    <property type="match status" value="1"/>
</dbReference>
<protein>
    <submittedName>
        <fullName evidence="4">Response regulator</fullName>
    </submittedName>
</protein>
<evidence type="ECO:0000256" key="2">
    <source>
        <dbReference type="PROSITE-ProRule" id="PRU00169"/>
    </source>
</evidence>
<sequence>MTESHRSCFVRVMIVDDHATNRELCRFILAHIASHIDTYENGQQALDAMRDMEALPDVILLDVMMPIKDGFTTAKEIRHGFVKHHIPIIFLTVLDDRDSFEKCLALGDDFILKPVERSVLIAKVQAHYRIVKMHNEVMEQRDELRHFREQVQYDYAISESIFTNLMEEMCHQVEHIFGIHYISTPSTIFNGDLIVVANRPHGGVCVMIADATGHGLPAAISTIPATRTFFSTAQKGLSLGEMVIELNHSLERFLPMGMMLAASVFEVRANGFEISWWGGGLPEAYLIDHEGNIVSRLMSNHMPLGVLPSNEFEADVQHFKLEPNQKLVCYTDGIIEAMNEKGEHFGQGRLEQVLTQAYSEALIPTLYDAVKKFSNRGKGDDLSILTMTFPITNSNQSDKALPKVVQSCIPLQTELHFPADVLRKITLMNEVRRFLTGIVSGGEHLDLLCSVLSELFANAIEHGLLELDSSLKDTPDGFFEFYQLRDRRLKTLPDYHWLILKVNYQPEKQRIEIDLEHSGKGFDCSLVNEVPNERTYGRGILLAKQLCESLEYSNQGRRVTAVYSFVHKDILL</sequence>
<dbReference type="AlphaFoldDB" id="D2Y9X5"/>
<dbReference type="Gene3D" id="3.40.50.2300">
    <property type="match status" value="1"/>
</dbReference>
<dbReference type="GO" id="GO:0000160">
    <property type="term" value="P:phosphorelay signal transduction system"/>
    <property type="evidence" value="ECO:0007669"/>
    <property type="project" value="InterPro"/>
</dbReference>
<dbReference type="InterPro" id="IPR052016">
    <property type="entry name" value="Bact_Sigma-Reg"/>
</dbReference>
<feature type="domain" description="Response regulatory" evidence="3">
    <location>
        <begin position="11"/>
        <end position="128"/>
    </location>
</feature>
<accession>D2Y9X5</accession>
<organism evidence="4 5">
    <name type="scientific">Vibrio mimicus VM603</name>
    <dbReference type="NCBI Taxonomy" id="671074"/>
    <lineage>
        <taxon>Bacteria</taxon>
        <taxon>Pseudomonadati</taxon>
        <taxon>Pseudomonadota</taxon>
        <taxon>Gammaproteobacteria</taxon>
        <taxon>Vibrionales</taxon>
        <taxon>Vibrionaceae</taxon>
        <taxon>Vibrio</taxon>
    </lineage>
</organism>
<dbReference type="Pfam" id="PF07228">
    <property type="entry name" value="SpoIIE"/>
    <property type="match status" value="1"/>
</dbReference>
<proteinExistence type="predicted"/>
<dbReference type="Gene3D" id="3.60.40.10">
    <property type="entry name" value="PPM-type phosphatase domain"/>
    <property type="match status" value="1"/>
</dbReference>
<dbReference type="CDD" id="cd17546">
    <property type="entry name" value="REC_hyHK_CKI1_RcsC-like"/>
    <property type="match status" value="1"/>
</dbReference>
<dbReference type="PANTHER" id="PTHR43156:SF2">
    <property type="entry name" value="STAGE II SPORULATION PROTEIN E"/>
    <property type="match status" value="1"/>
</dbReference>
<comment type="caution">
    <text evidence="4">The sequence shown here is derived from an EMBL/GenBank/DDBJ whole genome shotgun (WGS) entry which is preliminary data.</text>
</comment>
<dbReference type="InterPro" id="IPR011006">
    <property type="entry name" value="CheY-like_superfamily"/>
</dbReference>
<dbReference type="GO" id="GO:0016791">
    <property type="term" value="F:phosphatase activity"/>
    <property type="evidence" value="ECO:0007669"/>
    <property type="project" value="TreeGrafter"/>
</dbReference>
<dbReference type="Proteomes" id="UP000004827">
    <property type="component" value="Unassembled WGS sequence"/>
</dbReference>
<gene>
    <name evidence="4" type="ORF">VMB_03220</name>
</gene>
<reference evidence="4 5" key="1">
    <citation type="journal article" date="2009" name="BMC Evol. Biol.">
        <title>Genomic taxonomy of Vibrios.</title>
        <authorList>
            <person name="Thompson C.C."/>
            <person name="Vicente A.C."/>
            <person name="Souza R.C."/>
            <person name="Vasconcelos A.T."/>
            <person name="Vesth T."/>
            <person name="Alves N.Jr."/>
            <person name="Ussery D.W."/>
            <person name="Iida T."/>
            <person name="Thompson F.L."/>
        </authorList>
    </citation>
    <scope>NUCLEOTIDE SEQUENCE [LARGE SCALE GENOMIC DNA]</scope>
    <source>
        <strain evidence="4 5">VM603</strain>
    </source>
</reference>
<dbReference type="SUPFAM" id="SSF81606">
    <property type="entry name" value="PP2C-like"/>
    <property type="match status" value="1"/>
</dbReference>
<dbReference type="SUPFAM" id="SSF52172">
    <property type="entry name" value="CheY-like"/>
    <property type="match status" value="1"/>
</dbReference>
<dbReference type="PROSITE" id="PS50110">
    <property type="entry name" value="RESPONSE_REGULATORY"/>
    <property type="match status" value="1"/>
</dbReference>
<feature type="modified residue" description="4-aspartylphosphate" evidence="2">
    <location>
        <position position="62"/>
    </location>
</feature>
<dbReference type="InterPro" id="IPR036890">
    <property type="entry name" value="HATPase_C_sf"/>
</dbReference>
<name>D2Y9X5_VIBMI</name>
<dbReference type="InterPro" id="IPR001932">
    <property type="entry name" value="PPM-type_phosphatase-like_dom"/>
</dbReference>
<evidence type="ECO:0000313" key="4">
    <source>
        <dbReference type="EMBL" id="EEW08476.1"/>
    </source>
</evidence>
<keyword evidence="1" id="KW-0378">Hydrolase</keyword>
<evidence type="ECO:0000313" key="5">
    <source>
        <dbReference type="Proteomes" id="UP000004827"/>
    </source>
</evidence>
<dbReference type="InterPro" id="IPR001789">
    <property type="entry name" value="Sig_transdc_resp-reg_receiver"/>
</dbReference>
<dbReference type="PANTHER" id="PTHR43156">
    <property type="entry name" value="STAGE II SPORULATION PROTEIN E-RELATED"/>
    <property type="match status" value="1"/>
</dbReference>
<keyword evidence="2" id="KW-0597">Phosphoprotein</keyword>
<dbReference type="Pfam" id="PF00072">
    <property type="entry name" value="Response_reg"/>
    <property type="match status" value="1"/>
</dbReference>
<dbReference type="SMART" id="SM00448">
    <property type="entry name" value="REC"/>
    <property type="match status" value="1"/>
</dbReference>